<protein>
    <submittedName>
        <fullName evidence="1">Uncharacterized protein</fullName>
    </submittedName>
</protein>
<evidence type="ECO:0000313" key="1">
    <source>
        <dbReference type="EMBL" id="RDH85457.1"/>
    </source>
</evidence>
<keyword evidence="2" id="KW-1185">Reference proteome</keyword>
<evidence type="ECO:0000313" key="2">
    <source>
        <dbReference type="Proteomes" id="UP000254771"/>
    </source>
</evidence>
<gene>
    <name evidence="1" type="ORF">DIZ78_10975</name>
</gene>
<proteinExistence type="predicted"/>
<sequence>MVYRQTVDGFLVAAPVSRDPDSGEPVFAAGLEAGFKLRFSLRLRNPHFLDITNLPLDKLQGGIYHFSNNADNLEQNSLHLSHSLQGFSDAVQYQPGDLLIDDPLDPQQRLSAPDKIEAGDTFDIEDWQTSPPYKIYESGPIPAGEVATGDHVIHNGSVYESQIDDPSGNFSNPAHWLRQYSPLLQGVSRDDWLPLYPNHFSIALDNPQHYLKLRVFDLDAQMLLEETCDGESEQNEISVDLAGLKSGRYRLQLFGADGLPLADSERFFYLDSDLAGSRLFGLIELEATADDYRLLDGDGVLQSPEYLINFINRATYWRYQFPQPLSDDLIATSGDGLTVEAGATPSRLITSNAQPLTRGFIPLLRNDTSQYLPNPTDTHSIHPEDGRVFSDIFLTS</sequence>
<organism evidence="1 2">
    <name type="scientific">endosymbiont of Escarpia spicata</name>
    <dbReference type="NCBI Taxonomy" id="2200908"/>
    <lineage>
        <taxon>Bacteria</taxon>
        <taxon>Pseudomonadati</taxon>
        <taxon>Pseudomonadota</taxon>
        <taxon>Gammaproteobacteria</taxon>
        <taxon>sulfur-oxidizing symbionts</taxon>
    </lineage>
</organism>
<dbReference type="AlphaFoldDB" id="A0A370DMB7"/>
<accession>A0A370DMB7</accession>
<name>A0A370DMB7_9GAMM</name>
<reference evidence="1 2" key="1">
    <citation type="journal article" date="2018" name="ISME J.">
        <title>Endosymbiont genomes yield clues of tubeworm success.</title>
        <authorList>
            <person name="Li Y."/>
            <person name="Liles M.R."/>
            <person name="Halanych K.M."/>
        </authorList>
    </citation>
    <scope>NUCLEOTIDE SEQUENCE [LARGE SCALE GENOMIC DNA]</scope>
    <source>
        <strain evidence="1">A1462</strain>
    </source>
</reference>
<dbReference type="Proteomes" id="UP000254771">
    <property type="component" value="Unassembled WGS sequence"/>
</dbReference>
<dbReference type="EMBL" id="QFXE01000013">
    <property type="protein sequence ID" value="RDH85457.1"/>
    <property type="molecule type" value="Genomic_DNA"/>
</dbReference>
<comment type="caution">
    <text evidence="1">The sequence shown here is derived from an EMBL/GenBank/DDBJ whole genome shotgun (WGS) entry which is preliminary data.</text>
</comment>